<proteinExistence type="predicted"/>
<dbReference type="Proteomes" id="UP000315439">
    <property type="component" value="Unassembled WGS sequence"/>
</dbReference>
<accession>A0A545U660</accession>
<gene>
    <name evidence="2" type="ORF">FLL46_21370</name>
</gene>
<dbReference type="RefSeq" id="WP_142933537.1">
    <property type="nucleotide sequence ID" value="NZ_ML660169.1"/>
</dbReference>
<name>A0A545U660_9GAMM</name>
<feature type="coiled-coil region" evidence="1">
    <location>
        <begin position="351"/>
        <end position="399"/>
    </location>
</feature>
<feature type="coiled-coil region" evidence="1">
    <location>
        <begin position="583"/>
        <end position="610"/>
    </location>
</feature>
<evidence type="ECO:0000313" key="2">
    <source>
        <dbReference type="EMBL" id="TQV84946.1"/>
    </source>
</evidence>
<comment type="caution">
    <text evidence="2">The sequence shown here is derived from an EMBL/GenBank/DDBJ whole genome shotgun (WGS) entry which is preliminary data.</text>
</comment>
<feature type="coiled-coil region" evidence="1">
    <location>
        <begin position="514"/>
        <end position="541"/>
    </location>
</feature>
<protein>
    <submittedName>
        <fullName evidence="2">Uncharacterized protein</fullName>
    </submittedName>
</protein>
<evidence type="ECO:0000256" key="1">
    <source>
        <dbReference type="SAM" id="Coils"/>
    </source>
</evidence>
<keyword evidence="3" id="KW-1185">Reference proteome</keyword>
<sequence>MNSLSFLFIRAIPFIIFLLLVCISTSPLADGESSNAIESDYDKTVYNKAKTFVEKLSRRFDKLENRWTRLFEDRVFYLGVATTREDLINKATGRTTDFQRYDSVLEKYRNWQAYQDTSARDYFRRNIAALINNSVNQTWRMQQDEAWYRIKTIEFEFFDTPEFKTFDKELAKIGKRYGYVGKEYQAAVSAFKNKIAVVENKKRNKALKDYKNLTGEMLERRRELVAASWAWVALFKKLGDTNSALAIKKNLYTELAVDLRYRHKPVHKELGIDFFTWDSTLDVWHRKTQPQDRLRLNIYALPKETQYFFSMQDDFFNERVDSVKAIALDDKPVTYRIAKIELDDIPWFTSFAQLKQDITNTKIELKDTKQRVEQNALVVKKLKEKLVASKQQQERFTARLKQAKAFIERQKSNYPKELELHLNSSEYLQQHIDSINQLMKQLDGEKNSAELLALAKEEEALLQQKKVSDDILKKYRDSNQKIQKQMFEASKLLGEKNSQLIAYQHQVRIAKRDLSYANARLESSNQEVEQLQQILAPLEKAKKKFEKIGKDIESKGTLVNHITVYADNKMKLSTHRWAPGDVLPELEAEIRQARRRLADAKQGLTRASAQFTNALEYAQAELSQLTRVILGAAYSQAVIEIADFAYDVLKANKNGGPPAALVEALYKLAEQKVTGNQPIETLSDQAVKDIETEVRLDLARQVSASIRAKTKDIPGYIKTRTFEETIGNYGKSVALKTKLAGWAQTMVRDNRAYSLQQFYKNTPDLSKHLKTMRAKQKALDLAQTQLENLQKPFSFDVKEIAGNYAKDFAKDWAKSILKNAEHAAWYKYYLADIKARALHPTWQEWQRLYFDTQDELAGLLKAREILLKGYDKNTGFKANLNRSFEKGQVLRILLEVDGYDTEYEVFLNNEKASSDDYRRFRVESNYINAKNPELTLTIKEESKR</sequence>
<dbReference type="EMBL" id="VIKS01000013">
    <property type="protein sequence ID" value="TQV84946.1"/>
    <property type="molecule type" value="Genomic_DNA"/>
</dbReference>
<keyword evidence="1" id="KW-0175">Coiled coil</keyword>
<organism evidence="2 3">
    <name type="scientific">Aliikangiella coralliicola</name>
    <dbReference type="NCBI Taxonomy" id="2592383"/>
    <lineage>
        <taxon>Bacteria</taxon>
        <taxon>Pseudomonadati</taxon>
        <taxon>Pseudomonadota</taxon>
        <taxon>Gammaproteobacteria</taxon>
        <taxon>Oceanospirillales</taxon>
        <taxon>Pleioneaceae</taxon>
        <taxon>Aliikangiella</taxon>
    </lineage>
</organism>
<reference evidence="2 3" key="1">
    <citation type="submission" date="2019-07" db="EMBL/GenBank/DDBJ databases">
        <title>Draft genome for Aliikangiella sp. M105.</title>
        <authorList>
            <person name="Wang G."/>
        </authorList>
    </citation>
    <scope>NUCLEOTIDE SEQUENCE [LARGE SCALE GENOMIC DNA]</scope>
    <source>
        <strain evidence="2 3">M105</strain>
    </source>
</reference>
<dbReference type="AlphaFoldDB" id="A0A545U660"/>
<evidence type="ECO:0000313" key="3">
    <source>
        <dbReference type="Proteomes" id="UP000315439"/>
    </source>
</evidence>